<reference evidence="6" key="1">
    <citation type="submission" date="2023-01" db="EMBL/GenBank/DDBJ databases">
        <title>Vibrio sp. CB1-14 genome sequencing.</title>
        <authorList>
            <person name="Otstavnykh N."/>
            <person name="Isaeva M."/>
            <person name="Meleshko D."/>
        </authorList>
    </citation>
    <scope>NUCLEOTIDE SEQUENCE</scope>
    <source>
        <strain evidence="6">CB1-14</strain>
    </source>
</reference>
<feature type="domain" description="HTH lysR-type" evidence="5">
    <location>
        <begin position="1"/>
        <end position="60"/>
    </location>
</feature>
<dbReference type="Gene3D" id="1.10.10.10">
    <property type="entry name" value="Winged helix-like DNA-binding domain superfamily/Winged helix DNA-binding domain"/>
    <property type="match status" value="1"/>
</dbReference>
<dbReference type="PANTHER" id="PTHR30537:SF14">
    <property type="entry name" value="TRANSCRIPTIONAL REGULATOR LYSR FAMILY"/>
    <property type="match status" value="1"/>
</dbReference>
<dbReference type="EMBL" id="CP115921">
    <property type="protein sequence ID" value="XCD18008.1"/>
    <property type="molecule type" value="Genomic_DNA"/>
</dbReference>
<dbReference type="GO" id="GO:0043565">
    <property type="term" value="F:sequence-specific DNA binding"/>
    <property type="evidence" value="ECO:0007669"/>
    <property type="project" value="TreeGrafter"/>
</dbReference>
<sequence>MLEKANQLIVLHAIHSHGSMSKAAQALDCSVSYVSKHLNKLESRLGVQLVQRTSRQITITDAGHAALKQAERIVDALNHVDAEVQSFSSEVAGVVRIALAQSFGTMHIIPMIAELKRTYPKLDVEVSLVDYRIDMLKDNVDLWITNVEQIPEGYVAQRMADCQFVLAASPEYLIENQTPLEPNELLNHNCITYQSRDRVYNDWSFYKEDETLTVSVKGNYKVDLAEAVRDAVISGWGIGYLASYLLEDEFQNGKLIQLMPDWKLGQVMPFYAVYPKREHLPRKTRVIIDFIKNKIGQPPFWDMRLNKHISLL</sequence>
<dbReference type="InterPro" id="IPR005119">
    <property type="entry name" value="LysR_subst-bd"/>
</dbReference>
<dbReference type="InterPro" id="IPR058163">
    <property type="entry name" value="LysR-type_TF_proteobact-type"/>
</dbReference>
<evidence type="ECO:0000256" key="3">
    <source>
        <dbReference type="ARBA" id="ARBA00023125"/>
    </source>
</evidence>
<gene>
    <name evidence="6" type="ORF">PG915_22265</name>
</gene>
<proteinExistence type="inferred from homology"/>
<dbReference type="PANTHER" id="PTHR30537">
    <property type="entry name" value="HTH-TYPE TRANSCRIPTIONAL REGULATOR"/>
    <property type="match status" value="1"/>
</dbReference>
<evidence type="ECO:0000256" key="4">
    <source>
        <dbReference type="ARBA" id="ARBA00023163"/>
    </source>
</evidence>
<dbReference type="InterPro" id="IPR000847">
    <property type="entry name" value="LysR_HTH_N"/>
</dbReference>
<dbReference type="Pfam" id="PF03466">
    <property type="entry name" value="LysR_substrate"/>
    <property type="match status" value="1"/>
</dbReference>
<evidence type="ECO:0000259" key="5">
    <source>
        <dbReference type="PROSITE" id="PS50931"/>
    </source>
</evidence>
<dbReference type="PROSITE" id="PS50931">
    <property type="entry name" value="HTH_LYSR"/>
    <property type="match status" value="1"/>
</dbReference>
<dbReference type="GO" id="GO:0006351">
    <property type="term" value="P:DNA-templated transcription"/>
    <property type="evidence" value="ECO:0007669"/>
    <property type="project" value="TreeGrafter"/>
</dbReference>
<evidence type="ECO:0000256" key="1">
    <source>
        <dbReference type="ARBA" id="ARBA00009437"/>
    </source>
</evidence>
<dbReference type="AlphaFoldDB" id="A0AAU8BQU1"/>
<dbReference type="FunFam" id="3.40.190.290:FF:000001">
    <property type="entry name" value="Transcriptional regulator, LysR family"/>
    <property type="match status" value="1"/>
</dbReference>
<evidence type="ECO:0000256" key="2">
    <source>
        <dbReference type="ARBA" id="ARBA00023015"/>
    </source>
</evidence>
<dbReference type="CDD" id="cd08422">
    <property type="entry name" value="PBP2_CrgA_like"/>
    <property type="match status" value="1"/>
</dbReference>
<comment type="similarity">
    <text evidence="1">Belongs to the LysR transcriptional regulatory family.</text>
</comment>
<dbReference type="FunFam" id="1.10.10.10:FF:000001">
    <property type="entry name" value="LysR family transcriptional regulator"/>
    <property type="match status" value="1"/>
</dbReference>
<name>A0AAU8BQU1_9VIBR</name>
<evidence type="ECO:0000313" key="6">
    <source>
        <dbReference type="EMBL" id="XCD18008.1"/>
    </source>
</evidence>
<dbReference type="InterPro" id="IPR036388">
    <property type="entry name" value="WH-like_DNA-bd_sf"/>
</dbReference>
<dbReference type="KEGG" id="vck:PG915_22265"/>
<organism evidence="6">
    <name type="scientific">Vibrio chaetopteri</name>
    <dbReference type="NCBI Taxonomy" id="3016528"/>
    <lineage>
        <taxon>Bacteria</taxon>
        <taxon>Pseudomonadati</taxon>
        <taxon>Pseudomonadota</taxon>
        <taxon>Gammaproteobacteria</taxon>
        <taxon>Vibrionales</taxon>
        <taxon>Vibrionaceae</taxon>
        <taxon>Vibrio</taxon>
    </lineage>
</organism>
<keyword evidence="2" id="KW-0805">Transcription regulation</keyword>
<accession>A0AAU8BQU1</accession>
<keyword evidence="3" id="KW-0238">DNA-binding</keyword>
<dbReference type="SUPFAM" id="SSF46785">
    <property type="entry name" value="Winged helix' DNA-binding domain"/>
    <property type="match status" value="1"/>
</dbReference>
<dbReference type="Gene3D" id="3.40.190.290">
    <property type="match status" value="1"/>
</dbReference>
<dbReference type="GO" id="GO:0003700">
    <property type="term" value="F:DNA-binding transcription factor activity"/>
    <property type="evidence" value="ECO:0007669"/>
    <property type="project" value="InterPro"/>
</dbReference>
<keyword evidence="4" id="KW-0804">Transcription</keyword>
<dbReference type="Pfam" id="PF00126">
    <property type="entry name" value="HTH_1"/>
    <property type="match status" value="1"/>
</dbReference>
<dbReference type="RefSeq" id="WP_353499166.1">
    <property type="nucleotide sequence ID" value="NZ_CP115921.1"/>
</dbReference>
<protein>
    <submittedName>
        <fullName evidence="6">LysR family transcriptional regulator</fullName>
    </submittedName>
</protein>
<dbReference type="SUPFAM" id="SSF53850">
    <property type="entry name" value="Periplasmic binding protein-like II"/>
    <property type="match status" value="1"/>
</dbReference>
<dbReference type="InterPro" id="IPR036390">
    <property type="entry name" value="WH_DNA-bd_sf"/>
</dbReference>